<dbReference type="InterPro" id="IPR017871">
    <property type="entry name" value="ABC_transporter-like_CS"/>
</dbReference>
<evidence type="ECO:0000256" key="7">
    <source>
        <dbReference type="ARBA" id="ARBA00023136"/>
    </source>
</evidence>
<dbReference type="InterPro" id="IPR027417">
    <property type="entry name" value="P-loop_NTPase"/>
</dbReference>
<organism evidence="11 12">
    <name type="scientific">Protomyces lactucae-debilis</name>
    <dbReference type="NCBI Taxonomy" id="2754530"/>
    <lineage>
        <taxon>Eukaryota</taxon>
        <taxon>Fungi</taxon>
        <taxon>Dikarya</taxon>
        <taxon>Ascomycota</taxon>
        <taxon>Taphrinomycotina</taxon>
        <taxon>Taphrinomycetes</taxon>
        <taxon>Taphrinales</taxon>
        <taxon>Protomycetaceae</taxon>
        <taxon>Protomyces</taxon>
    </lineage>
</organism>
<feature type="transmembrane region" description="Helical" evidence="9">
    <location>
        <begin position="1425"/>
        <end position="1446"/>
    </location>
</feature>
<evidence type="ECO:0000313" key="11">
    <source>
        <dbReference type="EMBL" id="ORY82114.1"/>
    </source>
</evidence>
<evidence type="ECO:0000256" key="2">
    <source>
        <dbReference type="ARBA" id="ARBA00022448"/>
    </source>
</evidence>
<keyword evidence="12" id="KW-1185">Reference proteome</keyword>
<dbReference type="OMA" id="FAHRCCG"/>
<dbReference type="InterPro" id="IPR029481">
    <property type="entry name" value="ABC_trans_N"/>
</dbReference>
<dbReference type="Proteomes" id="UP000193685">
    <property type="component" value="Unassembled WGS sequence"/>
</dbReference>
<dbReference type="GO" id="GO:0016020">
    <property type="term" value="C:membrane"/>
    <property type="evidence" value="ECO:0007669"/>
    <property type="project" value="UniProtKB-SubCell"/>
</dbReference>
<dbReference type="GO" id="GO:0005524">
    <property type="term" value="F:ATP binding"/>
    <property type="evidence" value="ECO:0007669"/>
    <property type="project" value="UniProtKB-KW"/>
</dbReference>
<dbReference type="PROSITE" id="PS50893">
    <property type="entry name" value="ABC_TRANSPORTER_2"/>
    <property type="match status" value="2"/>
</dbReference>
<dbReference type="SMART" id="SM00382">
    <property type="entry name" value="AAA"/>
    <property type="match status" value="2"/>
</dbReference>
<dbReference type="GO" id="GO:0016887">
    <property type="term" value="F:ATP hydrolysis activity"/>
    <property type="evidence" value="ECO:0007669"/>
    <property type="project" value="InterPro"/>
</dbReference>
<feature type="domain" description="ABC transporter" evidence="10">
    <location>
        <begin position="114"/>
        <end position="365"/>
    </location>
</feature>
<feature type="transmembrane region" description="Helical" evidence="9">
    <location>
        <begin position="620"/>
        <end position="637"/>
    </location>
</feature>
<keyword evidence="2" id="KW-0813">Transport</keyword>
<dbReference type="InterPro" id="IPR034003">
    <property type="entry name" value="ABCG_PDR_2"/>
</dbReference>
<evidence type="ECO:0000256" key="1">
    <source>
        <dbReference type="ARBA" id="ARBA00004141"/>
    </source>
</evidence>
<dbReference type="Pfam" id="PF01061">
    <property type="entry name" value="ABC2_membrane"/>
    <property type="match status" value="2"/>
</dbReference>
<keyword evidence="5" id="KW-0067">ATP-binding</keyword>
<feature type="compositionally biased region" description="Basic and acidic residues" evidence="8">
    <location>
        <begin position="1468"/>
        <end position="1504"/>
    </location>
</feature>
<feature type="region of interest" description="Disordered" evidence="8">
    <location>
        <begin position="1"/>
        <end position="23"/>
    </location>
</feature>
<dbReference type="CDD" id="cd03233">
    <property type="entry name" value="ABCG_PDR_domain1"/>
    <property type="match status" value="1"/>
</dbReference>
<proteinExistence type="predicted"/>
<evidence type="ECO:0000256" key="6">
    <source>
        <dbReference type="ARBA" id="ARBA00022989"/>
    </source>
</evidence>
<feature type="domain" description="ABC transporter" evidence="10">
    <location>
        <begin position="808"/>
        <end position="1056"/>
    </location>
</feature>
<dbReference type="Pfam" id="PF06422">
    <property type="entry name" value="PDR_CDR"/>
    <property type="match status" value="1"/>
</dbReference>
<comment type="subcellular location">
    <subcellularLocation>
        <location evidence="1">Membrane</location>
        <topology evidence="1">Multi-pass membrane protein</topology>
    </subcellularLocation>
</comment>
<feature type="transmembrane region" description="Helical" evidence="9">
    <location>
        <begin position="474"/>
        <end position="495"/>
    </location>
</feature>
<dbReference type="InterPro" id="IPR003439">
    <property type="entry name" value="ABC_transporter-like_ATP-bd"/>
</dbReference>
<feature type="transmembrane region" description="Helical" evidence="9">
    <location>
        <begin position="587"/>
        <end position="608"/>
    </location>
</feature>
<evidence type="ECO:0000256" key="3">
    <source>
        <dbReference type="ARBA" id="ARBA00022692"/>
    </source>
</evidence>
<dbReference type="CDD" id="cd03232">
    <property type="entry name" value="ABCG_PDR_domain2"/>
    <property type="match status" value="1"/>
</dbReference>
<keyword evidence="6 9" id="KW-1133">Transmembrane helix</keyword>
<dbReference type="PANTHER" id="PTHR19241">
    <property type="entry name" value="ATP-BINDING CASSETTE TRANSPORTER"/>
    <property type="match status" value="1"/>
</dbReference>
<gene>
    <name evidence="11" type="ORF">BCR37DRAFT_347597</name>
</gene>
<evidence type="ECO:0000256" key="8">
    <source>
        <dbReference type="SAM" id="MobiDB-lite"/>
    </source>
</evidence>
<feature type="transmembrane region" description="Helical" evidence="9">
    <location>
        <begin position="1273"/>
        <end position="1295"/>
    </location>
</feature>
<dbReference type="Gene3D" id="3.40.50.300">
    <property type="entry name" value="P-loop containing nucleotide triphosphate hydrolases"/>
    <property type="match status" value="2"/>
</dbReference>
<feature type="compositionally biased region" description="Polar residues" evidence="8">
    <location>
        <begin position="13"/>
        <end position="23"/>
    </location>
</feature>
<dbReference type="InterPro" id="IPR010929">
    <property type="entry name" value="PDR_CDR_ABC"/>
</dbReference>
<dbReference type="Pfam" id="PF14510">
    <property type="entry name" value="ABC_trans_N"/>
    <property type="match status" value="1"/>
</dbReference>
<reference evidence="11 12" key="1">
    <citation type="submission" date="2016-07" db="EMBL/GenBank/DDBJ databases">
        <title>Pervasive Adenine N6-methylation of Active Genes in Fungi.</title>
        <authorList>
            <consortium name="DOE Joint Genome Institute"/>
            <person name="Mondo S.J."/>
            <person name="Dannebaum R.O."/>
            <person name="Kuo R.C."/>
            <person name="Labutti K."/>
            <person name="Haridas S."/>
            <person name="Kuo A."/>
            <person name="Salamov A."/>
            <person name="Ahrendt S.R."/>
            <person name="Lipzen A."/>
            <person name="Sullivan W."/>
            <person name="Andreopoulos W.B."/>
            <person name="Clum A."/>
            <person name="Lindquist E."/>
            <person name="Daum C."/>
            <person name="Ramamoorthy G.K."/>
            <person name="Gryganskyi A."/>
            <person name="Culley D."/>
            <person name="Magnuson J.K."/>
            <person name="James T.Y."/>
            <person name="O'Malley M.A."/>
            <person name="Stajich J.E."/>
            <person name="Spatafora J.W."/>
            <person name="Visel A."/>
            <person name="Grigoriev I.V."/>
        </authorList>
    </citation>
    <scope>NUCLEOTIDE SEQUENCE [LARGE SCALE GENOMIC DNA]</scope>
    <source>
        <strain evidence="11 12">12-1054</strain>
    </source>
</reference>
<keyword evidence="4" id="KW-0547">Nucleotide-binding</keyword>
<dbReference type="STRING" id="56484.A0A1Y2FFD1"/>
<dbReference type="InterPro" id="IPR003593">
    <property type="entry name" value="AAA+_ATPase"/>
</dbReference>
<sequence>MTGPHSPSRDNSNESSDTGTITDNHALARTQTFTDAQFDELRQTLSKRTTAGDPLDLEHNFSLERYVRSMMQQSEKEGRKGRSAGVAFKDVSTYGKGADISYQQTIFDPILSLVRFKETLASFRHTPTKKIISNFNGLVREGEMLLVLGKPGAGCSTLLKTLAGEHGGYTKIEGDIHFNGVDLERMQREYKAEVVYNGEMDIHFPHLTVAQTLEFAAETRAPRNRLHGWSRKEYIKNMRDVLATTFGLKHTYNTRVGNDYVRGVSGGERKRVSIAETLSSRAIVQMWDNSTRGLDASTALEYAKALRVMTNLVKSTCIVCIYQAGEHLYEVFDKVTVVYAGRQIYFGPAESAKQYFVDMGFECPQRQTTADFLTAVTDPKARFARNGYAKKVPRTPEEFEERWTKSEEYKDLLREMDTYDKTFKNSDAVAPIQNSVADEKAKHVRKKSPYTITYPMQLKLCAKRSYQRMLGDPAYIGANIFSSIFQALIVGSVFYNTPQDTSGYFSRGGVIFFAILVNALSAMAEISSLYEQRPIIARHKSFAMYHPSADALSQLLADIPIKLVVVTAFDLILYFMTNLSRTPGQFFIFYLFTFLVTMCMTSFFRMLAAITKTVDQATTLGGLGVLALVIYTGYLIPLEQTGWWFRWIKYINPISYGFEALMVNEFKLYDNTPCAQLVPSGPGYSAAANQACAVTGAQPNSITVNGLNYLSVTYGYELSNLWRNLGIVIAFWIGFLAINVIATEFIAPVAEGGDVVLFKRGGAPKHLAAAAAGKDVSGDLEKQNEPVLEHNPADDIQESSEEVSDVIAKSEDIFTWQNLDYVIQIKGESRKLLNNVQGYVKPKSLTCLMGESGAGKTTLLNVLAQRVDTGVVTGDMLVSGQPLGHSFQRNTGYVQQQDIHMAEMTVRESLRFSAVLRQPKTVTRKEKYEYVEEVIKLLEMEQYAEAVVGTAGKGLNVEQRKRLTIGVELAAKPKLLLFLDEPTSGLDSQSAWSIVLLLRKLANAGQAILCTIHQPSAILFEQFDRLLLLQKGGRTAYFGDIGKSSKTLCDYFERQGGGKCGKNDNPAEYILDAIGAGATASSDKNWFEMWTESEECKKVTKDIQEMTTKMRSEHKNDEIEKGAGNTYAMGYATQFWEVTKRLFISDMRAPVYVGAKMALNVVAGLFVSFTFYKADNSAQGLQNKLFAVFMAVVLSTSLMNQIQPRFVSARNLFEVREMPSKIYSWPAFMFAQIVCEIPLNAVCGTLFFLPWYFAVNFPSGFVGSALKASRGAYAWGILMMFELWLSTFAQLAASFVPNEQTAAIVSTLLFTFVIIFNGVLQPPAALPSFWQFAYRVSPFTYLIEGLFTDVVSGVPVECKAYELTQFTAPAGQTCQDYMQPFFANGGLGQLVSSATDGVCQYCRYTVSDDFFLGVNMKFSHRQRDIALVFAYAVFNACAAFLLFWLFRINKFRFLKKSDKKKVAKAKQAKTEAGDREAAKSDTGRAAEKVGDIGRDVMGEAHPQGEMRPVAN</sequence>
<keyword evidence="3 9" id="KW-0812">Transmembrane</keyword>
<dbReference type="RefSeq" id="XP_040725248.1">
    <property type="nucleotide sequence ID" value="XM_040867778.1"/>
</dbReference>
<feature type="region of interest" description="Disordered" evidence="8">
    <location>
        <begin position="1464"/>
        <end position="1511"/>
    </location>
</feature>
<evidence type="ECO:0000256" key="9">
    <source>
        <dbReference type="SAM" id="Phobius"/>
    </source>
</evidence>
<evidence type="ECO:0000259" key="10">
    <source>
        <dbReference type="PROSITE" id="PS50893"/>
    </source>
</evidence>
<evidence type="ECO:0000313" key="12">
    <source>
        <dbReference type="Proteomes" id="UP000193685"/>
    </source>
</evidence>
<feature type="transmembrane region" description="Helical" evidence="9">
    <location>
        <begin position="1149"/>
        <end position="1172"/>
    </location>
</feature>
<dbReference type="FunFam" id="3.40.50.300:FF:000054">
    <property type="entry name" value="ABC multidrug transporter atrF"/>
    <property type="match status" value="1"/>
</dbReference>
<keyword evidence="7 9" id="KW-0472">Membrane</keyword>
<accession>A0A1Y2FFD1</accession>
<feature type="transmembrane region" description="Helical" evidence="9">
    <location>
        <begin position="721"/>
        <end position="742"/>
    </location>
</feature>
<dbReference type="InterPro" id="IPR034001">
    <property type="entry name" value="ABCG_PDR_1"/>
</dbReference>
<feature type="transmembrane region" description="Helical" evidence="9">
    <location>
        <begin position="1184"/>
        <end position="1202"/>
    </location>
</feature>
<dbReference type="InterPro" id="IPR013525">
    <property type="entry name" value="ABC2_TM"/>
</dbReference>
<comment type="caution">
    <text evidence="11">The sequence shown here is derived from an EMBL/GenBank/DDBJ whole genome shotgun (WGS) entry which is preliminary data.</text>
</comment>
<evidence type="ECO:0000256" key="4">
    <source>
        <dbReference type="ARBA" id="ARBA00022741"/>
    </source>
</evidence>
<feature type="transmembrane region" description="Helical" evidence="9">
    <location>
        <begin position="551"/>
        <end position="575"/>
    </location>
</feature>
<feature type="transmembrane region" description="Helical" evidence="9">
    <location>
        <begin position="510"/>
        <end position="530"/>
    </location>
</feature>
<dbReference type="SUPFAM" id="SSF52540">
    <property type="entry name" value="P-loop containing nucleoside triphosphate hydrolases"/>
    <property type="match status" value="2"/>
</dbReference>
<dbReference type="Pfam" id="PF00005">
    <property type="entry name" value="ABC_tran"/>
    <property type="match status" value="2"/>
</dbReference>
<evidence type="ECO:0000256" key="5">
    <source>
        <dbReference type="ARBA" id="ARBA00022840"/>
    </source>
</evidence>
<dbReference type="GeneID" id="63784377"/>
<feature type="transmembrane region" description="Helical" evidence="9">
    <location>
        <begin position="1302"/>
        <end position="1320"/>
    </location>
</feature>
<dbReference type="OrthoDB" id="245989at2759"/>
<dbReference type="PROSITE" id="PS00211">
    <property type="entry name" value="ABC_TRANSPORTER_1"/>
    <property type="match status" value="1"/>
</dbReference>
<feature type="transmembrane region" description="Helical" evidence="9">
    <location>
        <begin position="1223"/>
        <end position="1253"/>
    </location>
</feature>
<protein>
    <submittedName>
        <fullName evidence="11">Bfr1+ protein</fullName>
    </submittedName>
</protein>
<dbReference type="EMBL" id="MCFI01000010">
    <property type="protein sequence ID" value="ORY82114.1"/>
    <property type="molecule type" value="Genomic_DNA"/>
</dbReference>
<dbReference type="GO" id="GO:0140359">
    <property type="term" value="F:ABC-type transporter activity"/>
    <property type="evidence" value="ECO:0007669"/>
    <property type="project" value="InterPro"/>
</dbReference>
<name>A0A1Y2FFD1_PROLT</name>